<protein>
    <submittedName>
        <fullName evidence="2">Bifunctional ADP-dependent NAD(P)H-hydrate dehydratase/NAD(P)H-hydrate epimerase</fullName>
    </submittedName>
</protein>
<name>A0A6I3T438_9BURK</name>
<feature type="domain" description="YjeF C-terminal" evidence="1">
    <location>
        <begin position="1"/>
        <end position="46"/>
    </location>
</feature>
<feature type="non-terminal residue" evidence="2">
    <location>
        <position position="1"/>
    </location>
</feature>
<dbReference type="Gene3D" id="3.40.1190.20">
    <property type="match status" value="1"/>
</dbReference>
<evidence type="ECO:0000313" key="2">
    <source>
        <dbReference type="EMBL" id="MTV55252.1"/>
    </source>
</evidence>
<sequence>PAWEAALAAAWLHGMAADVLVTEGVGPVGLAAGELIPAIRTALNRLVARGGA</sequence>
<dbReference type="EMBL" id="WNKZ01000077">
    <property type="protein sequence ID" value="MTV55252.1"/>
    <property type="molecule type" value="Genomic_DNA"/>
</dbReference>
<dbReference type="Proteomes" id="UP000430634">
    <property type="component" value="Unassembled WGS sequence"/>
</dbReference>
<dbReference type="PROSITE" id="PS51383">
    <property type="entry name" value="YJEF_C_3"/>
    <property type="match status" value="1"/>
</dbReference>
<dbReference type="InterPro" id="IPR000631">
    <property type="entry name" value="CARKD"/>
</dbReference>
<accession>A0A6I3T438</accession>
<comment type="caution">
    <text evidence="2">The sequence shown here is derived from an EMBL/GenBank/DDBJ whole genome shotgun (WGS) entry which is preliminary data.</text>
</comment>
<evidence type="ECO:0000313" key="3">
    <source>
        <dbReference type="Proteomes" id="UP000430634"/>
    </source>
</evidence>
<dbReference type="InterPro" id="IPR029056">
    <property type="entry name" value="Ribokinase-like"/>
</dbReference>
<proteinExistence type="predicted"/>
<reference evidence="2 3" key="1">
    <citation type="submission" date="2019-11" db="EMBL/GenBank/DDBJ databases">
        <title>Type strains purchased from KCTC, JCM and DSMZ.</title>
        <authorList>
            <person name="Lu H."/>
        </authorList>
    </citation>
    <scope>NUCLEOTIDE SEQUENCE [LARGE SCALE GENOMIC DNA]</scope>
    <source>
        <strain evidence="2 3">KCTC 52429</strain>
    </source>
</reference>
<evidence type="ECO:0000259" key="1">
    <source>
        <dbReference type="PROSITE" id="PS51383"/>
    </source>
</evidence>
<dbReference type="AlphaFoldDB" id="A0A6I3T438"/>
<dbReference type="GO" id="GO:0016836">
    <property type="term" value="F:hydro-lyase activity"/>
    <property type="evidence" value="ECO:0007669"/>
    <property type="project" value="InterPro"/>
</dbReference>
<organism evidence="2 3">
    <name type="scientific">Pseudoduganella buxea</name>
    <dbReference type="NCBI Taxonomy" id="1949069"/>
    <lineage>
        <taxon>Bacteria</taxon>
        <taxon>Pseudomonadati</taxon>
        <taxon>Pseudomonadota</taxon>
        <taxon>Betaproteobacteria</taxon>
        <taxon>Burkholderiales</taxon>
        <taxon>Oxalobacteraceae</taxon>
        <taxon>Telluria group</taxon>
        <taxon>Pseudoduganella</taxon>
    </lineage>
</organism>
<dbReference type="SUPFAM" id="SSF53613">
    <property type="entry name" value="Ribokinase-like"/>
    <property type="match status" value="1"/>
</dbReference>
<gene>
    <name evidence="2" type="ORF">GM672_21220</name>
</gene>